<dbReference type="EMBL" id="CALNXI010000233">
    <property type="protein sequence ID" value="CAH3022777.1"/>
    <property type="molecule type" value="Genomic_DNA"/>
</dbReference>
<name>A0ABN8M379_9CNID</name>
<accession>A0ABN8M379</accession>
<reference evidence="1 2" key="1">
    <citation type="submission" date="2022-05" db="EMBL/GenBank/DDBJ databases">
        <authorList>
            <consortium name="Genoscope - CEA"/>
            <person name="William W."/>
        </authorList>
    </citation>
    <scope>NUCLEOTIDE SEQUENCE [LARGE SCALE GENOMIC DNA]</scope>
</reference>
<sequence>EKSRRRSVPGNIHYCSSSALLKADHGIGMTTHNICPHTSRSEAILARAIEVTYDVNLKTPFKAFKQLCCNLVVARFDRILALFPRQTTIQRDTAGDNSTWLAPTAWTSLLNVANWVAKWLYNGIGLPKDINLDAFARRTVTASDSTCPADG</sequence>
<feature type="non-terminal residue" evidence="1">
    <location>
        <position position="1"/>
    </location>
</feature>
<proteinExistence type="predicted"/>
<keyword evidence="2" id="KW-1185">Reference proteome</keyword>
<evidence type="ECO:0000313" key="1">
    <source>
        <dbReference type="EMBL" id="CAH3022777.1"/>
    </source>
</evidence>
<evidence type="ECO:0000313" key="2">
    <source>
        <dbReference type="Proteomes" id="UP001159427"/>
    </source>
</evidence>
<feature type="non-terminal residue" evidence="1">
    <location>
        <position position="151"/>
    </location>
</feature>
<protein>
    <submittedName>
        <fullName evidence="1">Uncharacterized protein</fullName>
    </submittedName>
</protein>
<comment type="caution">
    <text evidence="1">The sequence shown here is derived from an EMBL/GenBank/DDBJ whole genome shotgun (WGS) entry which is preliminary data.</text>
</comment>
<organism evidence="1 2">
    <name type="scientific">Porites evermanni</name>
    <dbReference type="NCBI Taxonomy" id="104178"/>
    <lineage>
        <taxon>Eukaryota</taxon>
        <taxon>Metazoa</taxon>
        <taxon>Cnidaria</taxon>
        <taxon>Anthozoa</taxon>
        <taxon>Hexacorallia</taxon>
        <taxon>Scleractinia</taxon>
        <taxon>Fungiina</taxon>
        <taxon>Poritidae</taxon>
        <taxon>Porites</taxon>
    </lineage>
</organism>
<gene>
    <name evidence="1" type="ORF">PEVE_00016840</name>
</gene>
<dbReference type="Proteomes" id="UP001159427">
    <property type="component" value="Unassembled WGS sequence"/>
</dbReference>